<name>A0ABS3E3I6_9GAMM</name>
<dbReference type="EMBL" id="JAEKJR010000001">
    <property type="protein sequence ID" value="MBN8429856.1"/>
    <property type="molecule type" value="Genomic_DNA"/>
</dbReference>
<accession>A0ABS3E3I6</accession>
<reference evidence="1 2" key="1">
    <citation type="submission" date="2020-12" db="EMBL/GenBank/DDBJ databases">
        <title>Oil enriched cultivation method for isolating marine PHA-producing bacteria.</title>
        <authorList>
            <person name="Zheng W."/>
            <person name="Yu S."/>
            <person name="Huang Y."/>
        </authorList>
    </citation>
    <scope>NUCLEOTIDE SEQUENCE [LARGE SCALE GENOMIC DNA]</scope>
    <source>
        <strain evidence="1 2">SN0-2</strain>
    </source>
</reference>
<dbReference type="PANTHER" id="PTHR42808">
    <property type="entry name" value="HYDROXYSTEROID DEHYDROGENASE-LIKE PROTEIN 2"/>
    <property type="match status" value="1"/>
</dbReference>
<dbReference type="NCBIfam" id="NF006133">
    <property type="entry name" value="PRK08278.1"/>
    <property type="match status" value="1"/>
</dbReference>
<evidence type="ECO:0000313" key="1">
    <source>
        <dbReference type="EMBL" id="MBN8429856.1"/>
    </source>
</evidence>
<dbReference type="InterPro" id="IPR051935">
    <property type="entry name" value="HSDL2"/>
</dbReference>
<dbReference type="PRINTS" id="PR00081">
    <property type="entry name" value="GDHRDH"/>
</dbReference>
<dbReference type="InterPro" id="IPR036291">
    <property type="entry name" value="NAD(P)-bd_dom_sf"/>
</dbReference>
<dbReference type="Proteomes" id="UP000664293">
    <property type="component" value="Unassembled WGS sequence"/>
</dbReference>
<dbReference type="SUPFAM" id="SSF51735">
    <property type="entry name" value="NAD(P)-binding Rossmann-fold domains"/>
    <property type="match status" value="1"/>
</dbReference>
<dbReference type="Gene3D" id="3.40.50.720">
    <property type="entry name" value="NAD(P)-binding Rossmann-like Domain"/>
    <property type="match status" value="1"/>
</dbReference>
<dbReference type="RefSeq" id="WP_206998987.1">
    <property type="nucleotide sequence ID" value="NZ_JAEKJR010000001.1"/>
</dbReference>
<sequence length="287" mass="30538">MSEVNTLTKNTGALKGKTIFITGASRGIGRAIALKCAADGANIAIAAKSAEPHPKLPGTIFTVAKEIEAAGGVALPMQVDVRNEEQVAEAIKKTTDTFGGIDGVINNAGAINLTSVEATPPKRYDLMMDVNARAVYLTAHLAIPYLKKSPCGHILSLSPPLNLEPRWLGPFAPYALSKFGMTILSMGLAAELQKSKVSVATLWPRTLVATAAIEFAVGSREMFEQSRKPIVMADAAYEVLITDNQGLNGAQLIDETLLHERGVEDFTQYAHNPAKAGELAVDLFLDP</sequence>
<dbReference type="InterPro" id="IPR002347">
    <property type="entry name" value="SDR_fam"/>
</dbReference>
<gene>
    <name evidence="1" type="ORF">JF535_03215</name>
</gene>
<organism evidence="1 2">
    <name type="scientific">Microbulbifer salipaludis</name>
    <dbReference type="NCBI Taxonomy" id="187980"/>
    <lineage>
        <taxon>Bacteria</taxon>
        <taxon>Pseudomonadati</taxon>
        <taxon>Pseudomonadota</taxon>
        <taxon>Gammaproteobacteria</taxon>
        <taxon>Cellvibrionales</taxon>
        <taxon>Microbulbiferaceae</taxon>
        <taxon>Microbulbifer</taxon>
    </lineage>
</organism>
<comment type="caution">
    <text evidence="1">The sequence shown here is derived from an EMBL/GenBank/DDBJ whole genome shotgun (WGS) entry which is preliminary data.</text>
</comment>
<dbReference type="Pfam" id="PF00106">
    <property type="entry name" value="adh_short"/>
    <property type="match status" value="1"/>
</dbReference>
<proteinExistence type="predicted"/>
<evidence type="ECO:0000313" key="2">
    <source>
        <dbReference type="Proteomes" id="UP000664293"/>
    </source>
</evidence>
<protein>
    <submittedName>
        <fullName evidence="1">NAD(P)-dependent oxidoreductase</fullName>
    </submittedName>
</protein>
<keyword evidence="2" id="KW-1185">Reference proteome</keyword>
<dbReference type="PANTHER" id="PTHR42808:SF3">
    <property type="entry name" value="HYDROXYSTEROID DEHYDROGENASE-LIKE PROTEIN 2"/>
    <property type="match status" value="1"/>
</dbReference>